<dbReference type="EnsemblMetazoa" id="XM_011683835">
    <property type="protein sequence ID" value="XP_011682137"/>
    <property type="gene ID" value="LOC105446697"/>
</dbReference>
<dbReference type="InterPro" id="IPR027806">
    <property type="entry name" value="HARBI1_dom"/>
</dbReference>
<keyword evidence="10" id="KW-1185">Reference proteome</keyword>
<proteinExistence type="inferred from homology"/>
<evidence type="ECO:0000256" key="2">
    <source>
        <dbReference type="ARBA" id="ARBA00004123"/>
    </source>
</evidence>
<keyword evidence="4" id="KW-0540">Nuclease</keyword>
<dbReference type="GO" id="GO:0005634">
    <property type="term" value="C:nucleus"/>
    <property type="evidence" value="ECO:0007669"/>
    <property type="project" value="UniProtKB-SubCell"/>
</dbReference>
<evidence type="ECO:0000256" key="5">
    <source>
        <dbReference type="ARBA" id="ARBA00022723"/>
    </source>
</evidence>
<reference evidence="9" key="2">
    <citation type="submission" date="2021-01" db="UniProtKB">
        <authorList>
            <consortium name="EnsemblMetazoa"/>
        </authorList>
    </citation>
    <scope>IDENTIFICATION</scope>
</reference>
<dbReference type="RefSeq" id="XP_011682137.2">
    <property type="nucleotide sequence ID" value="XM_011683835.2"/>
</dbReference>
<comment type="cofactor">
    <cofactor evidence="1">
        <name>a divalent metal cation</name>
        <dbReference type="ChEBI" id="CHEBI:60240"/>
    </cofactor>
</comment>
<evidence type="ECO:0000256" key="6">
    <source>
        <dbReference type="ARBA" id="ARBA00022801"/>
    </source>
</evidence>
<dbReference type="InterPro" id="IPR045249">
    <property type="entry name" value="HARBI1-like"/>
</dbReference>
<dbReference type="Pfam" id="PF13359">
    <property type="entry name" value="DDE_Tnp_4"/>
    <property type="match status" value="1"/>
</dbReference>
<evidence type="ECO:0000259" key="8">
    <source>
        <dbReference type="Pfam" id="PF13359"/>
    </source>
</evidence>
<dbReference type="InParanoid" id="A0A7M7HJP1"/>
<dbReference type="GeneID" id="105446697"/>
<keyword evidence="5" id="KW-0479">Metal-binding</keyword>
<accession>A0A7M7HJP1</accession>
<reference evidence="10" key="1">
    <citation type="submission" date="2015-02" db="EMBL/GenBank/DDBJ databases">
        <title>Genome sequencing for Strongylocentrotus purpuratus.</title>
        <authorList>
            <person name="Murali S."/>
            <person name="Liu Y."/>
            <person name="Vee V."/>
            <person name="English A."/>
            <person name="Wang M."/>
            <person name="Skinner E."/>
            <person name="Han Y."/>
            <person name="Muzny D.M."/>
            <person name="Worley K.C."/>
            <person name="Gibbs R.A."/>
        </authorList>
    </citation>
    <scope>NUCLEOTIDE SEQUENCE</scope>
</reference>
<dbReference type="OrthoDB" id="10051449at2759"/>
<sequence>MDDQRVHMIAALIQQQNHNLFRLYQLLDRRRRRRRRRRPRAVWVRGWIVRRKEFGLYDQLMVELRNEDPRAFHHFMRMPPAMFDELVERLRPRLTKPSTNFRPNLDPGMKVALTLRHLASGTTYRNMQYAWRVPHNSISKVVREVVEAIVEEYVDELLRCPTNEQGWRQLAEDWYQRWNFPHTVGAIDGKHVACKAPANSGSTYYNYKGFYSILLFAMVDADYKFIYIDASSKGSASDAQVYNASDLKDGLERNLIMGFPGPDPLPNDTKDVPYFIVGDDAFSLRTYLMKPYSSRYLAREERIFNYRLSRARRVVENAFGILANRFQILLTTMQHDPETVKSIVEARCILHNLMRTHYPVLQNRLVDRQQGNGDMEPGEWRQGRNLMDTVDVQGPNRASREGKKQRNLLRHWCNTPAGSVEWQDRMIDAR</sequence>
<evidence type="ECO:0000313" key="10">
    <source>
        <dbReference type="Proteomes" id="UP000007110"/>
    </source>
</evidence>
<keyword evidence="6" id="KW-0378">Hydrolase</keyword>
<dbReference type="PANTHER" id="PTHR22930">
    <property type="match status" value="1"/>
</dbReference>
<name>A0A7M7HJP1_STRPU</name>
<dbReference type="OMA" id="EACICLH"/>
<evidence type="ECO:0000256" key="4">
    <source>
        <dbReference type="ARBA" id="ARBA00022722"/>
    </source>
</evidence>
<comment type="subcellular location">
    <subcellularLocation>
        <location evidence="2">Nucleus</location>
    </subcellularLocation>
</comment>
<evidence type="ECO:0000313" key="9">
    <source>
        <dbReference type="EnsemblMetazoa" id="XP_011682137"/>
    </source>
</evidence>
<feature type="domain" description="DDE Tnp4" evidence="8">
    <location>
        <begin position="187"/>
        <end position="352"/>
    </location>
</feature>
<organism evidence="9 10">
    <name type="scientific">Strongylocentrotus purpuratus</name>
    <name type="common">Purple sea urchin</name>
    <dbReference type="NCBI Taxonomy" id="7668"/>
    <lineage>
        <taxon>Eukaryota</taxon>
        <taxon>Metazoa</taxon>
        <taxon>Echinodermata</taxon>
        <taxon>Eleutherozoa</taxon>
        <taxon>Echinozoa</taxon>
        <taxon>Echinoidea</taxon>
        <taxon>Euechinoidea</taxon>
        <taxon>Echinacea</taxon>
        <taxon>Camarodonta</taxon>
        <taxon>Echinidea</taxon>
        <taxon>Strongylocentrotidae</taxon>
        <taxon>Strongylocentrotus</taxon>
    </lineage>
</organism>
<dbReference type="AlphaFoldDB" id="A0A7M7HJP1"/>
<evidence type="ECO:0000256" key="7">
    <source>
        <dbReference type="ARBA" id="ARBA00023242"/>
    </source>
</evidence>
<dbReference type="Proteomes" id="UP000007110">
    <property type="component" value="Unassembled WGS sequence"/>
</dbReference>
<dbReference type="GO" id="GO:0004518">
    <property type="term" value="F:nuclease activity"/>
    <property type="evidence" value="ECO:0007669"/>
    <property type="project" value="UniProtKB-KW"/>
</dbReference>
<dbReference type="KEGG" id="spu:105446697"/>
<comment type="similarity">
    <text evidence="3">Belongs to the HARBI1 family.</text>
</comment>
<keyword evidence="7" id="KW-0539">Nucleus</keyword>
<protein>
    <recommendedName>
        <fullName evidence="8">DDE Tnp4 domain-containing protein</fullName>
    </recommendedName>
</protein>
<dbReference type="GO" id="GO:0016787">
    <property type="term" value="F:hydrolase activity"/>
    <property type="evidence" value="ECO:0007669"/>
    <property type="project" value="UniProtKB-KW"/>
</dbReference>
<evidence type="ECO:0000256" key="1">
    <source>
        <dbReference type="ARBA" id="ARBA00001968"/>
    </source>
</evidence>
<evidence type="ECO:0000256" key="3">
    <source>
        <dbReference type="ARBA" id="ARBA00006958"/>
    </source>
</evidence>
<dbReference type="GO" id="GO:0046872">
    <property type="term" value="F:metal ion binding"/>
    <property type="evidence" value="ECO:0007669"/>
    <property type="project" value="UniProtKB-KW"/>
</dbReference>
<dbReference type="PANTHER" id="PTHR22930:SF198">
    <property type="entry name" value="DDE TNP4 DOMAIN-CONTAINING PROTEIN"/>
    <property type="match status" value="1"/>
</dbReference>